<dbReference type="PANTHER" id="PTHR43409:SF16">
    <property type="entry name" value="SLR0320 PROTEIN"/>
    <property type="match status" value="1"/>
</dbReference>
<name>A0ABT3T7U3_9GAMM</name>
<dbReference type="EMBL" id="SHNO01000001">
    <property type="protein sequence ID" value="MCX2977930.1"/>
    <property type="molecule type" value="Genomic_DNA"/>
</dbReference>
<evidence type="ECO:0000256" key="3">
    <source>
        <dbReference type="ARBA" id="ARBA00022723"/>
    </source>
</evidence>
<dbReference type="PROSITE" id="PS51332">
    <property type="entry name" value="B12_BINDING"/>
    <property type="match status" value="1"/>
</dbReference>
<evidence type="ECO:0000313" key="8">
    <source>
        <dbReference type="EMBL" id="MCX2977930.1"/>
    </source>
</evidence>
<evidence type="ECO:0000256" key="2">
    <source>
        <dbReference type="ARBA" id="ARBA00022691"/>
    </source>
</evidence>
<keyword evidence="2" id="KW-0949">S-adenosyl-L-methionine</keyword>
<dbReference type="SFLD" id="SFLDS00029">
    <property type="entry name" value="Radical_SAM"/>
    <property type="match status" value="1"/>
</dbReference>
<dbReference type="PROSITE" id="PS51918">
    <property type="entry name" value="RADICAL_SAM"/>
    <property type="match status" value="1"/>
</dbReference>
<dbReference type="Gene3D" id="3.80.30.20">
    <property type="entry name" value="tm_1862 like domain"/>
    <property type="match status" value="1"/>
</dbReference>
<comment type="caution">
    <text evidence="8">The sequence shown here is derived from an EMBL/GenBank/DDBJ whole genome shotgun (WGS) entry which is preliminary data.</text>
</comment>
<dbReference type="Gene3D" id="3.40.50.280">
    <property type="entry name" value="Cobalamin-binding domain"/>
    <property type="match status" value="1"/>
</dbReference>
<protein>
    <submittedName>
        <fullName evidence="8">Radical SAM protein</fullName>
    </submittedName>
</protein>
<dbReference type="InterPro" id="IPR006638">
    <property type="entry name" value="Elp3/MiaA/NifB-like_rSAM"/>
</dbReference>
<feature type="domain" description="B12-binding" evidence="6">
    <location>
        <begin position="30"/>
        <end position="164"/>
    </location>
</feature>
<gene>
    <name evidence="8" type="ORF">EYC82_11245</name>
</gene>
<accession>A0ABT3T7U3</accession>
<dbReference type="SUPFAM" id="SSF102114">
    <property type="entry name" value="Radical SAM enzymes"/>
    <property type="match status" value="1"/>
</dbReference>
<dbReference type="SMART" id="SM00729">
    <property type="entry name" value="Elp3"/>
    <property type="match status" value="1"/>
</dbReference>
<keyword evidence="9" id="KW-1185">Reference proteome</keyword>
<dbReference type="InterPro" id="IPR006158">
    <property type="entry name" value="Cobalamin-bd"/>
</dbReference>
<dbReference type="SFLD" id="SFLDG01082">
    <property type="entry name" value="B12-binding_domain_containing"/>
    <property type="match status" value="1"/>
</dbReference>
<dbReference type="Pfam" id="PF02310">
    <property type="entry name" value="B12-binding"/>
    <property type="match status" value="1"/>
</dbReference>
<dbReference type="InterPro" id="IPR007197">
    <property type="entry name" value="rSAM"/>
</dbReference>
<dbReference type="PANTHER" id="PTHR43409">
    <property type="entry name" value="ANAEROBIC MAGNESIUM-PROTOPORPHYRIN IX MONOMETHYL ESTER CYCLASE-RELATED"/>
    <property type="match status" value="1"/>
</dbReference>
<dbReference type="InterPro" id="IPR058240">
    <property type="entry name" value="rSAM_sf"/>
</dbReference>
<dbReference type="Pfam" id="PF04055">
    <property type="entry name" value="Radical_SAM"/>
    <property type="match status" value="1"/>
</dbReference>
<reference evidence="8" key="1">
    <citation type="submission" date="2019-02" db="EMBL/GenBank/DDBJ databases">
        <authorList>
            <person name="Li S.-H."/>
        </authorList>
    </citation>
    <scope>NUCLEOTIDE SEQUENCE</scope>
    <source>
        <strain evidence="8">IMCC11814</strain>
    </source>
</reference>
<dbReference type="InterPro" id="IPR051198">
    <property type="entry name" value="BchE-like"/>
</dbReference>
<evidence type="ECO:0000259" key="7">
    <source>
        <dbReference type="PROSITE" id="PS51918"/>
    </source>
</evidence>
<sequence length="651" mass="72338">MRHSRLCGTNIMQQPIWLLSLDSDTFPAAPMTTGGLKAYYQVHGKQPNQTDIQLVHFVNEPERIEAWLTDWKEQQLAIANKALEEGLQPIMGFSVYTWNAAEFLDVMRAIKALCPRILIVAGGPHVQKAADYLFSEALDLVVMGEGEETLTELIDTPCRSQWPDIAGLAYVNDGELKLTAARPRQTDLDSLPSALDAISLYDGNGEPYECISYETSRGCPYKCAFCEWGTGAIGTKMLSVSPARVKRDWNRIVDAGIKNIWLADSNFGALREDVEKADILCEIKKRTGLPTSFATSWSKKHGSRSRQIVLQLHANDLLPHYHLALQTLTPLALELSHRKNMDANKYEPIARDMARAGIPIACELIWGLVGDNLEDFEKHLDALFAIFPTIHIFGYTLLPGTEFYDRREEYEIETLPVAGYGKAKGEYVVGCMSFPVEEGLEGYFLLTAHQIMSRGYVMPMTLRYLALSKATPVAGLMRAVLRALCEKFNCDVSGLVATDIMDVYERRSELFVAVIKHPDRTYECLEQVAQDWADTHISNATDAASLKHRLQRLLALDKAFAPRCGPTRQDTVQFDFDADAVLDTLENMELPTPEMFAAKTTMLHLTIPGGVGELINDPDGGVWIHAERADPPDDTPDTAQPVEIASLAAGA</sequence>
<feature type="domain" description="Radical SAM core" evidence="7">
    <location>
        <begin position="205"/>
        <end position="437"/>
    </location>
</feature>
<evidence type="ECO:0000256" key="4">
    <source>
        <dbReference type="ARBA" id="ARBA00023004"/>
    </source>
</evidence>
<evidence type="ECO:0000313" key="9">
    <source>
        <dbReference type="Proteomes" id="UP001143304"/>
    </source>
</evidence>
<keyword evidence="3" id="KW-0479">Metal-binding</keyword>
<comment type="cofactor">
    <cofactor evidence="1">
        <name>[4Fe-4S] cluster</name>
        <dbReference type="ChEBI" id="CHEBI:49883"/>
    </cofactor>
</comment>
<dbReference type="SFLD" id="SFLDG01123">
    <property type="entry name" value="methyltransferase_(Class_B)"/>
    <property type="match status" value="1"/>
</dbReference>
<evidence type="ECO:0000259" key="6">
    <source>
        <dbReference type="PROSITE" id="PS51332"/>
    </source>
</evidence>
<dbReference type="Proteomes" id="UP001143304">
    <property type="component" value="Unassembled WGS sequence"/>
</dbReference>
<organism evidence="8 9">
    <name type="scientific">Candidatus Marimicrobium litorale</name>
    <dbReference type="NCBI Taxonomy" id="2518991"/>
    <lineage>
        <taxon>Bacteria</taxon>
        <taxon>Pseudomonadati</taxon>
        <taxon>Pseudomonadota</taxon>
        <taxon>Gammaproteobacteria</taxon>
        <taxon>Cellvibrionales</taxon>
        <taxon>Halieaceae</taxon>
        <taxon>Marimicrobium</taxon>
    </lineage>
</organism>
<proteinExistence type="predicted"/>
<evidence type="ECO:0000256" key="1">
    <source>
        <dbReference type="ARBA" id="ARBA00001966"/>
    </source>
</evidence>
<keyword evidence="4" id="KW-0408">Iron</keyword>
<evidence type="ECO:0000256" key="5">
    <source>
        <dbReference type="ARBA" id="ARBA00023014"/>
    </source>
</evidence>
<dbReference type="InterPro" id="IPR023404">
    <property type="entry name" value="rSAM_horseshoe"/>
</dbReference>
<keyword evidence="5" id="KW-0411">Iron-sulfur</keyword>
<dbReference type="InterPro" id="IPR034466">
    <property type="entry name" value="Methyltransferase_Class_B"/>
</dbReference>